<dbReference type="Gene3D" id="2.40.10.10">
    <property type="entry name" value="Trypsin-like serine proteases"/>
    <property type="match status" value="2"/>
</dbReference>
<dbReference type="SMART" id="SM00020">
    <property type="entry name" value="Tryp_SPc"/>
    <property type="match status" value="1"/>
</dbReference>
<dbReference type="GO" id="GO:0006508">
    <property type="term" value="P:proteolysis"/>
    <property type="evidence" value="ECO:0007669"/>
    <property type="project" value="InterPro"/>
</dbReference>
<dbReference type="AlphaFoldDB" id="A0AA88INR4"/>
<dbReference type="PROSITE" id="PS50240">
    <property type="entry name" value="TRYPSIN_DOM"/>
    <property type="match status" value="1"/>
</dbReference>
<evidence type="ECO:0000259" key="3">
    <source>
        <dbReference type="PROSITE" id="PS50240"/>
    </source>
</evidence>
<feature type="domain" description="Peptidase S1" evidence="3">
    <location>
        <begin position="24"/>
        <end position="241"/>
    </location>
</feature>
<keyword evidence="2" id="KW-0732">Signal</keyword>
<evidence type="ECO:0000313" key="5">
    <source>
        <dbReference type="Proteomes" id="UP001187415"/>
    </source>
</evidence>
<name>A0AA88INR4_CHASR</name>
<dbReference type="Pfam" id="PF00089">
    <property type="entry name" value="Trypsin"/>
    <property type="match status" value="1"/>
</dbReference>
<dbReference type="InterPro" id="IPR001254">
    <property type="entry name" value="Trypsin_dom"/>
</dbReference>
<dbReference type="InterPro" id="IPR009003">
    <property type="entry name" value="Peptidase_S1_PA"/>
</dbReference>
<dbReference type="SUPFAM" id="SSF50494">
    <property type="entry name" value="Trypsin-like serine proteases"/>
    <property type="match status" value="1"/>
</dbReference>
<feature type="signal peptide" evidence="2">
    <location>
        <begin position="1"/>
        <end position="15"/>
    </location>
</feature>
<dbReference type="PANTHER" id="PTHR24271">
    <property type="entry name" value="KALLIKREIN-RELATED"/>
    <property type="match status" value="1"/>
</dbReference>
<keyword evidence="5" id="KW-1185">Reference proteome</keyword>
<comment type="caution">
    <text evidence="4">The sequence shown here is derived from an EMBL/GenBank/DDBJ whole genome shotgun (WGS) entry which is preliminary data.</text>
</comment>
<dbReference type="GO" id="GO:0030141">
    <property type="term" value="C:secretory granule"/>
    <property type="evidence" value="ECO:0007669"/>
    <property type="project" value="TreeGrafter"/>
</dbReference>
<evidence type="ECO:0000313" key="4">
    <source>
        <dbReference type="EMBL" id="KAK2817415.1"/>
    </source>
</evidence>
<dbReference type="PRINTS" id="PR00722">
    <property type="entry name" value="CHYMOTRYPSIN"/>
</dbReference>
<dbReference type="EMBL" id="JAUPFM010000021">
    <property type="protein sequence ID" value="KAK2817415.1"/>
    <property type="molecule type" value="Genomic_DNA"/>
</dbReference>
<gene>
    <name evidence="4" type="ORF">Q5P01_025606</name>
</gene>
<dbReference type="PANTHER" id="PTHR24271:SF60">
    <property type="entry name" value="KALLIKREIN-15"/>
    <property type="match status" value="1"/>
</dbReference>
<dbReference type="Proteomes" id="UP001187415">
    <property type="component" value="Unassembled WGS sequence"/>
</dbReference>
<accession>A0AA88INR4</accession>
<evidence type="ECO:0000256" key="2">
    <source>
        <dbReference type="SAM" id="SignalP"/>
    </source>
</evidence>
<keyword evidence="1" id="KW-1015">Disulfide bond</keyword>
<proteinExistence type="predicted"/>
<organism evidence="4 5">
    <name type="scientific">Channa striata</name>
    <name type="common">Snakehead murrel</name>
    <name type="synonym">Ophicephalus striatus</name>
    <dbReference type="NCBI Taxonomy" id="64152"/>
    <lineage>
        <taxon>Eukaryota</taxon>
        <taxon>Metazoa</taxon>
        <taxon>Chordata</taxon>
        <taxon>Craniata</taxon>
        <taxon>Vertebrata</taxon>
        <taxon>Euteleostomi</taxon>
        <taxon>Actinopterygii</taxon>
        <taxon>Neopterygii</taxon>
        <taxon>Teleostei</taxon>
        <taxon>Neoteleostei</taxon>
        <taxon>Acanthomorphata</taxon>
        <taxon>Anabantaria</taxon>
        <taxon>Anabantiformes</taxon>
        <taxon>Channoidei</taxon>
        <taxon>Channidae</taxon>
        <taxon>Channa</taxon>
    </lineage>
</organism>
<dbReference type="GO" id="GO:0004252">
    <property type="term" value="F:serine-type endopeptidase activity"/>
    <property type="evidence" value="ECO:0007669"/>
    <property type="project" value="InterPro"/>
</dbReference>
<reference evidence="4" key="1">
    <citation type="submission" date="2023-07" db="EMBL/GenBank/DDBJ databases">
        <title>Chromosome-level Genome Assembly of Striped Snakehead (Channa striata).</title>
        <authorList>
            <person name="Liu H."/>
        </authorList>
    </citation>
    <scope>NUCLEOTIDE SEQUENCE</scope>
    <source>
        <strain evidence="4">Gz</strain>
        <tissue evidence="4">Muscle</tissue>
    </source>
</reference>
<sequence>MTARLLLLWVGFAFSREADIQKRVVGGRQCQPNERLYHVRLSGLDPDGTWSFCGGSLLTDRWILTASHCWQPGRVEIISEPRIYRDNNDNVHDIMLLKLPYPTNIPRVAYPDCDYSLQLKDTVNVAGHGSTTAGISNMRRLGQAPSLHCGDLHVVDCANLLTYLRNTDVQTWNYLQYQSLFCGHSSTVDVCWGDSGGGVMFNNMIYGLISTGNPTVACVDGGGFINLCQPEYKRWIQQNINNP</sequence>
<protein>
    <recommendedName>
        <fullName evidence="3">Peptidase S1 domain-containing protein</fullName>
    </recommendedName>
</protein>
<dbReference type="InterPro" id="IPR018114">
    <property type="entry name" value="TRYPSIN_HIS"/>
</dbReference>
<dbReference type="InterPro" id="IPR001314">
    <property type="entry name" value="Peptidase_S1A"/>
</dbReference>
<evidence type="ECO:0000256" key="1">
    <source>
        <dbReference type="ARBA" id="ARBA00023157"/>
    </source>
</evidence>
<dbReference type="PROSITE" id="PS00134">
    <property type="entry name" value="TRYPSIN_HIS"/>
    <property type="match status" value="1"/>
</dbReference>
<feature type="chain" id="PRO_5041697345" description="Peptidase S1 domain-containing protein" evidence="2">
    <location>
        <begin position="16"/>
        <end position="243"/>
    </location>
</feature>
<dbReference type="InterPro" id="IPR043504">
    <property type="entry name" value="Peptidase_S1_PA_chymotrypsin"/>
</dbReference>